<dbReference type="InterPro" id="IPR012327">
    <property type="entry name" value="MeTrfase_D12"/>
</dbReference>
<dbReference type="Pfam" id="PF02086">
    <property type="entry name" value="MethyltransfD12"/>
    <property type="match status" value="1"/>
</dbReference>
<dbReference type="Proteomes" id="UP001273136">
    <property type="component" value="Unassembled WGS sequence"/>
</dbReference>
<dbReference type="PANTHER" id="PTHR30481:SF3">
    <property type="entry name" value="DNA ADENINE METHYLASE"/>
    <property type="match status" value="1"/>
</dbReference>
<comment type="catalytic activity">
    <reaction evidence="6">
        <text>a 2'-deoxyadenosine in DNA + S-adenosyl-L-methionine = an N(6)-methyl-2'-deoxyadenosine in DNA + S-adenosyl-L-homocysteine + H(+)</text>
        <dbReference type="Rhea" id="RHEA:15197"/>
        <dbReference type="Rhea" id="RHEA-COMP:12418"/>
        <dbReference type="Rhea" id="RHEA-COMP:12419"/>
        <dbReference type="ChEBI" id="CHEBI:15378"/>
        <dbReference type="ChEBI" id="CHEBI:57856"/>
        <dbReference type="ChEBI" id="CHEBI:59789"/>
        <dbReference type="ChEBI" id="CHEBI:90615"/>
        <dbReference type="ChEBI" id="CHEBI:90616"/>
        <dbReference type="EC" id="2.1.1.72"/>
    </reaction>
</comment>
<keyword evidence="3 7" id="KW-0489">Methyltransferase</keyword>
<sequence length="284" mass="32546">MVVTKSSLPRPVVKWAGGKKQLIGELAKRCPQDFASYLEPFFGGGILYLSLWSLGRIQGKAVLNDANPELINLYRMIRDRPEELVNEAGGPKFVNTKEAYLSCRERFNEIRGTDACLERAVLFLYLNHHGYNGLWRVNSKGEYNIPFGKYVRSPRFCNAEMIFSMSEALASAVLMDEDFEQVMPKIQKGDFVYLDPPYHPLSSTAYFTSYTTGPFGLEEQERLFKMFREADRKEAFVMLSNSVAPEILEMYEEFFVERVPVLRLINVNGARRAGGEEIIVRNYE</sequence>
<dbReference type="PANTHER" id="PTHR30481">
    <property type="entry name" value="DNA ADENINE METHYLASE"/>
    <property type="match status" value="1"/>
</dbReference>
<dbReference type="GO" id="GO:0043565">
    <property type="term" value="F:sequence-specific DNA binding"/>
    <property type="evidence" value="ECO:0007669"/>
    <property type="project" value="TreeGrafter"/>
</dbReference>
<dbReference type="EMBL" id="JAWDKA010000011">
    <property type="protein sequence ID" value="MDV0442555.1"/>
    <property type="molecule type" value="Genomic_DNA"/>
</dbReference>
<name>A0AAE4MCV2_9EURY</name>
<dbReference type="GO" id="GO:0032259">
    <property type="term" value="P:methylation"/>
    <property type="evidence" value="ECO:0007669"/>
    <property type="project" value="UniProtKB-KW"/>
</dbReference>
<protein>
    <recommendedName>
        <fullName evidence="2">site-specific DNA-methyltransferase (adenine-specific)</fullName>
        <ecNumber evidence="2">2.1.1.72</ecNumber>
    </recommendedName>
</protein>
<dbReference type="Gene3D" id="3.40.50.150">
    <property type="entry name" value="Vaccinia Virus protein VP39"/>
    <property type="match status" value="1"/>
</dbReference>
<dbReference type="SUPFAM" id="SSF53335">
    <property type="entry name" value="S-adenosyl-L-methionine-dependent methyltransferases"/>
    <property type="match status" value="1"/>
</dbReference>
<dbReference type="GO" id="GO:0009007">
    <property type="term" value="F:site-specific DNA-methyltransferase (adenine-specific) activity"/>
    <property type="evidence" value="ECO:0007669"/>
    <property type="project" value="UniProtKB-EC"/>
</dbReference>
<dbReference type="PROSITE" id="PS00092">
    <property type="entry name" value="N6_MTASE"/>
    <property type="match status" value="1"/>
</dbReference>
<comment type="caution">
    <text evidence="7">The sequence shown here is derived from an EMBL/GenBank/DDBJ whole genome shotgun (WGS) entry which is preliminary data.</text>
</comment>
<keyword evidence="4 7" id="KW-0808">Transferase</keyword>
<dbReference type="RefSeq" id="WP_338094979.1">
    <property type="nucleotide sequence ID" value="NZ_JAWDKA010000011.1"/>
</dbReference>
<evidence type="ECO:0000256" key="6">
    <source>
        <dbReference type="ARBA" id="ARBA00047942"/>
    </source>
</evidence>
<evidence type="ECO:0000256" key="2">
    <source>
        <dbReference type="ARBA" id="ARBA00011900"/>
    </source>
</evidence>
<keyword evidence="5" id="KW-0949">S-adenosyl-L-methionine</keyword>
<dbReference type="Gene3D" id="1.10.1020.10">
    <property type="entry name" value="Adenine-specific Methyltransferase, Domain 2"/>
    <property type="match status" value="1"/>
</dbReference>
<evidence type="ECO:0000313" key="7">
    <source>
        <dbReference type="EMBL" id="MDV0442555.1"/>
    </source>
</evidence>
<dbReference type="GO" id="GO:0006298">
    <property type="term" value="P:mismatch repair"/>
    <property type="evidence" value="ECO:0007669"/>
    <property type="project" value="TreeGrafter"/>
</dbReference>
<dbReference type="InterPro" id="IPR029063">
    <property type="entry name" value="SAM-dependent_MTases_sf"/>
</dbReference>
<keyword evidence="8" id="KW-1185">Reference proteome</keyword>
<dbReference type="InterPro" id="IPR023095">
    <property type="entry name" value="Ade_MeTrfase_dom_2"/>
</dbReference>
<dbReference type="InterPro" id="IPR012263">
    <property type="entry name" value="M_m6A_EcoRV"/>
</dbReference>
<dbReference type="EC" id="2.1.1.72" evidence="2"/>
<evidence type="ECO:0000256" key="4">
    <source>
        <dbReference type="ARBA" id="ARBA00022679"/>
    </source>
</evidence>
<proteinExistence type="inferred from homology"/>
<dbReference type="InterPro" id="IPR002052">
    <property type="entry name" value="DNA_methylase_N6_adenine_CS"/>
</dbReference>
<accession>A0AAE4MCV2</accession>
<gene>
    <name evidence="7" type="primary">dpnM</name>
    <name evidence="7" type="ORF">McpAg1_18020</name>
</gene>
<evidence type="ECO:0000256" key="3">
    <source>
        <dbReference type="ARBA" id="ARBA00022603"/>
    </source>
</evidence>
<dbReference type="NCBIfam" id="TIGR00571">
    <property type="entry name" value="dam"/>
    <property type="match status" value="1"/>
</dbReference>
<dbReference type="GO" id="GO:0009307">
    <property type="term" value="P:DNA restriction-modification system"/>
    <property type="evidence" value="ECO:0007669"/>
    <property type="project" value="InterPro"/>
</dbReference>
<reference evidence="7" key="1">
    <citation type="submission" date="2023-06" db="EMBL/GenBank/DDBJ databases">
        <title>Genome sequence of Methancorpusculaceae sp. Ag1.</title>
        <authorList>
            <person name="Protasov E."/>
            <person name="Platt K."/>
            <person name="Poehlein A."/>
            <person name="Daniel R."/>
            <person name="Brune A."/>
        </authorList>
    </citation>
    <scope>NUCLEOTIDE SEQUENCE</scope>
    <source>
        <strain evidence="7">Ag1</strain>
    </source>
</reference>
<dbReference type="AlphaFoldDB" id="A0AAE4MCV2"/>
<evidence type="ECO:0000256" key="5">
    <source>
        <dbReference type="ARBA" id="ARBA00022691"/>
    </source>
</evidence>
<evidence type="ECO:0000256" key="1">
    <source>
        <dbReference type="ARBA" id="ARBA00006594"/>
    </source>
</evidence>
<dbReference type="GO" id="GO:1904047">
    <property type="term" value="F:S-adenosyl-L-methionine binding"/>
    <property type="evidence" value="ECO:0007669"/>
    <property type="project" value="TreeGrafter"/>
</dbReference>
<comment type="similarity">
    <text evidence="1">Belongs to the N(4)/N(6)-methyltransferase family.</text>
</comment>
<dbReference type="PRINTS" id="PR00505">
    <property type="entry name" value="D12N6MTFRASE"/>
</dbReference>
<organism evidence="7 8">
    <name type="scientific">Methanorbis furvi</name>
    <dbReference type="NCBI Taxonomy" id="3028299"/>
    <lineage>
        <taxon>Archaea</taxon>
        <taxon>Methanobacteriati</taxon>
        <taxon>Methanobacteriota</taxon>
        <taxon>Stenosarchaea group</taxon>
        <taxon>Methanomicrobia</taxon>
        <taxon>Methanomicrobiales</taxon>
        <taxon>Methanocorpusculaceae</taxon>
        <taxon>Methanorbis</taxon>
    </lineage>
</organism>
<evidence type="ECO:0000313" key="8">
    <source>
        <dbReference type="Proteomes" id="UP001273136"/>
    </source>
</evidence>
<dbReference type="PIRSF" id="PIRSF000398">
    <property type="entry name" value="M_m6A_EcoRV"/>
    <property type="match status" value="1"/>
</dbReference>